<dbReference type="InterPro" id="IPR058355">
    <property type="entry name" value="DUF8042"/>
</dbReference>
<dbReference type="Pfam" id="PF26154">
    <property type="entry name" value="DUF8042"/>
    <property type="match status" value="1"/>
</dbReference>
<protein>
    <recommendedName>
        <fullName evidence="1">DUF8042 domain-containing protein</fullName>
    </recommendedName>
</protein>
<feature type="domain" description="DUF8042" evidence="1">
    <location>
        <begin position="1"/>
        <end position="118"/>
    </location>
</feature>
<organism evidence="2 3">
    <name type="scientific">Clostridium aceticum</name>
    <dbReference type="NCBI Taxonomy" id="84022"/>
    <lineage>
        <taxon>Bacteria</taxon>
        <taxon>Bacillati</taxon>
        <taxon>Bacillota</taxon>
        <taxon>Clostridia</taxon>
        <taxon>Eubacteriales</taxon>
        <taxon>Clostridiaceae</taxon>
        <taxon>Clostridium</taxon>
    </lineage>
</organism>
<name>A0A0D8I995_9CLOT</name>
<dbReference type="PATRIC" id="fig|84022.5.peg.2010"/>
<accession>A0A0D8I995</accession>
<reference evidence="2 3" key="1">
    <citation type="submission" date="2014-10" db="EMBL/GenBank/DDBJ databases">
        <title>Genome sequence of Clostridium aceticum DSM 1496.</title>
        <authorList>
            <person name="Poehlein A."/>
            <person name="Schiel-Bengelsdorf B."/>
            <person name="Gottschalk G."/>
            <person name="Duerre P."/>
            <person name="Daniel R."/>
        </authorList>
    </citation>
    <scope>NUCLEOTIDE SEQUENCE [LARGE SCALE GENOMIC DNA]</scope>
    <source>
        <strain evidence="2 3">DSM 1496</strain>
    </source>
</reference>
<dbReference type="STRING" id="84022.CACET_c02620"/>
<dbReference type="EMBL" id="CP009687">
    <property type="protein sequence ID" value="AKL93778.1"/>
    <property type="molecule type" value="Genomic_DNA"/>
</dbReference>
<evidence type="ECO:0000313" key="2">
    <source>
        <dbReference type="EMBL" id="AKL93778.1"/>
    </source>
</evidence>
<sequence length="122" mass="14208">MDKYIEVMKQILPLLETIEEGFSHIQNQLTELRYEEALAMLQDVIEGIASIDGAMKPIYEELMENNISNLSLLLKESISKAIHKYKRGKEINLEIQVQNEIIPVFTDWKREIEKTLKPYVVS</sequence>
<dbReference type="AlphaFoldDB" id="A0A0D8I995"/>
<dbReference type="OrthoDB" id="2874105at2"/>
<dbReference type="RefSeq" id="WP_044826103.1">
    <property type="nucleotide sequence ID" value="NZ_CP009687.1"/>
</dbReference>
<dbReference type="KEGG" id="cace:CACET_c02620"/>
<proteinExistence type="predicted"/>
<evidence type="ECO:0000259" key="1">
    <source>
        <dbReference type="Pfam" id="PF26154"/>
    </source>
</evidence>
<evidence type="ECO:0000313" key="3">
    <source>
        <dbReference type="Proteomes" id="UP000035704"/>
    </source>
</evidence>
<gene>
    <name evidence="2" type="ORF">CACET_c02620</name>
</gene>
<dbReference type="Proteomes" id="UP000035704">
    <property type="component" value="Chromosome"/>
</dbReference>
<keyword evidence="3" id="KW-1185">Reference proteome</keyword>